<accession>A0A1Q6F681</accession>
<dbReference type="STRING" id="28117.BHV66_05585"/>
<dbReference type="Proteomes" id="UP000187417">
    <property type="component" value="Unassembled WGS sequence"/>
</dbReference>
<protein>
    <recommendedName>
        <fullName evidence="4">CCDC81-like prokaryotic HU domain-containing protein</fullName>
    </recommendedName>
</protein>
<dbReference type="GeneID" id="73803283"/>
<evidence type="ECO:0000313" key="2">
    <source>
        <dbReference type="EMBL" id="OKY94424.1"/>
    </source>
</evidence>
<organism evidence="2 3">
    <name type="scientific">Alistipes putredinis</name>
    <dbReference type="NCBI Taxonomy" id="28117"/>
    <lineage>
        <taxon>Bacteria</taxon>
        <taxon>Pseudomonadati</taxon>
        <taxon>Bacteroidota</taxon>
        <taxon>Bacteroidia</taxon>
        <taxon>Bacteroidales</taxon>
        <taxon>Rikenellaceae</taxon>
        <taxon>Alistipes</taxon>
    </lineage>
</organism>
<name>A0A1Q6F681_9BACT</name>
<keyword evidence="1" id="KW-0472">Membrane</keyword>
<keyword evidence="1" id="KW-0812">Transmembrane</keyword>
<evidence type="ECO:0000256" key="1">
    <source>
        <dbReference type="SAM" id="Phobius"/>
    </source>
</evidence>
<dbReference type="EMBL" id="MNQH01000027">
    <property type="protein sequence ID" value="OKY94424.1"/>
    <property type="molecule type" value="Genomic_DNA"/>
</dbReference>
<keyword evidence="1" id="KW-1133">Transmembrane helix</keyword>
<gene>
    <name evidence="2" type="ORF">BHV66_05585</name>
</gene>
<evidence type="ECO:0008006" key="4">
    <source>
        <dbReference type="Google" id="ProtNLM"/>
    </source>
</evidence>
<evidence type="ECO:0000313" key="3">
    <source>
        <dbReference type="Proteomes" id="UP000187417"/>
    </source>
</evidence>
<proteinExistence type="predicted"/>
<feature type="transmembrane region" description="Helical" evidence="1">
    <location>
        <begin position="210"/>
        <end position="230"/>
    </location>
</feature>
<sequence>MLTGIITNYLTQHRRLVVPQLGTFVVKVPEGGVVFSELLKRDDGILRGLLVQQGGMNDLEAAGAIDRFVFEVRHALEHEGAYAIEGFGRLTLSPGGAIVFQAVLATPVAAAGPVVGESAPEEGNKISSAAALHPASVAASAESVAPRVRSRSEAKASPVIDGGISEPRISVSAKRKPAPYVKGLQYGKPLKTTEGYTYVGSKPRRRIDKFMVIAIVVAVLAVGVIVYGYLRRAKIERLEREYLEQLAPAVPEPVAAGTDGGVESVPDTTQE</sequence>
<reference evidence="2 3" key="1">
    <citation type="journal article" date="2016" name="Nat. Biotechnol.">
        <title>Measurement of bacterial replication rates in microbial communities.</title>
        <authorList>
            <person name="Brown C.T."/>
            <person name="Olm M.R."/>
            <person name="Thomas B.C."/>
            <person name="Banfield J.F."/>
        </authorList>
    </citation>
    <scope>NUCLEOTIDE SEQUENCE [LARGE SCALE GENOMIC DNA]</scope>
    <source>
        <strain evidence="2">CAG:67_53_122</strain>
    </source>
</reference>
<dbReference type="AlphaFoldDB" id="A0A1Q6F681"/>
<dbReference type="RefSeq" id="WP_004329011.1">
    <property type="nucleotide sequence ID" value="NZ_BAAFKT010000004.1"/>
</dbReference>
<comment type="caution">
    <text evidence="2">The sequence shown here is derived from an EMBL/GenBank/DDBJ whole genome shotgun (WGS) entry which is preliminary data.</text>
</comment>